<dbReference type="EMBL" id="GBXM01025558">
    <property type="protein sequence ID" value="JAH83019.1"/>
    <property type="molecule type" value="Transcribed_RNA"/>
</dbReference>
<reference evidence="1" key="1">
    <citation type="submission" date="2014-11" db="EMBL/GenBank/DDBJ databases">
        <authorList>
            <person name="Amaro Gonzalez C."/>
        </authorList>
    </citation>
    <scope>NUCLEOTIDE SEQUENCE</scope>
</reference>
<name>A0A0E9VY01_ANGAN</name>
<proteinExistence type="predicted"/>
<dbReference type="AlphaFoldDB" id="A0A0E9VY01"/>
<evidence type="ECO:0000313" key="1">
    <source>
        <dbReference type="EMBL" id="JAH83019.1"/>
    </source>
</evidence>
<accession>A0A0E9VY01</accession>
<organism evidence="1">
    <name type="scientific">Anguilla anguilla</name>
    <name type="common">European freshwater eel</name>
    <name type="synonym">Muraena anguilla</name>
    <dbReference type="NCBI Taxonomy" id="7936"/>
    <lineage>
        <taxon>Eukaryota</taxon>
        <taxon>Metazoa</taxon>
        <taxon>Chordata</taxon>
        <taxon>Craniata</taxon>
        <taxon>Vertebrata</taxon>
        <taxon>Euteleostomi</taxon>
        <taxon>Actinopterygii</taxon>
        <taxon>Neopterygii</taxon>
        <taxon>Teleostei</taxon>
        <taxon>Anguilliformes</taxon>
        <taxon>Anguillidae</taxon>
        <taxon>Anguilla</taxon>
    </lineage>
</organism>
<protein>
    <submittedName>
        <fullName evidence="1">Uncharacterized protein</fullName>
    </submittedName>
</protein>
<sequence length="24" mass="2655">MNESEPSVLFRAFSTLGINSARLD</sequence>
<reference evidence="1" key="2">
    <citation type="journal article" date="2015" name="Fish Shellfish Immunol.">
        <title>Early steps in the European eel (Anguilla anguilla)-Vibrio vulnificus interaction in the gills: Role of the RtxA13 toxin.</title>
        <authorList>
            <person name="Callol A."/>
            <person name="Pajuelo D."/>
            <person name="Ebbesson L."/>
            <person name="Teles M."/>
            <person name="MacKenzie S."/>
            <person name="Amaro C."/>
        </authorList>
    </citation>
    <scope>NUCLEOTIDE SEQUENCE</scope>
</reference>